<dbReference type="PROSITE" id="PS50923">
    <property type="entry name" value="SUSHI"/>
    <property type="match status" value="1"/>
</dbReference>
<dbReference type="CDD" id="cd00054">
    <property type="entry name" value="EGF_CA"/>
    <property type="match status" value="11"/>
</dbReference>
<feature type="compositionally biased region" description="Polar residues" evidence="8">
    <location>
        <begin position="460"/>
        <end position="480"/>
    </location>
</feature>
<dbReference type="Gene3D" id="2.10.50.10">
    <property type="entry name" value="Tumor Necrosis Factor Receptor, subunit A, domain 2"/>
    <property type="match status" value="1"/>
</dbReference>
<dbReference type="PROSITE" id="PS01187">
    <property type="entry name" value="EGF_CA"/>
    <property type="match status" value="5"/>
</dbReference>
<feature type="domain" description="EGF-like" evidence="10">
    <location>
        <begin position="1189"/>
        <end position="1226"/>
    </location>
</feature>
<feature type="domain" description="EGF-like" evidence="10">
    <location>
        <begin position="953"/>
        <end position="993"/>
    </location>
</feature>
<feature type="region of interest" description="Disordered" evidence="8">
    <location>
        <begin position="104"/>
        <end position="533"/>
    </location>
</feature>
<feature type="domain" description="EGF-like" evidence="10">
    <location>
        <begin position="1036"/>
        <end position="1073"/>
    </location>
</feature>
<evidence type="ECO:0000256" key="1">
    <source>
        <dbReference type="ARBA" id="ARBA00022536"/>
    </source>
</evidence>
<feature type="disulfide bond" evidence="6">
    <location>
        <begin position="1231"/>
        <end position="1241"/>
    </location>
</feature>
<feature type="region of interest" description="Disordered" evidence="8">
    <location>
        <begin position="1488"/>
        <end position="1561"/>
    </location>
</feature>
<feature type="compositionally biased region" description="Acidic residues" evidence="8">
    <location>
        <begin position="442"/>
        <end position="452"/>
    </location>
</feature>
<comment type="caution">
    <text evidence="13">The sequence shown here is derived from an EMBL/GenBank/DDBJ whole genome shotgun (WGS) entry which is preliminary data.</text>
</comment>
<evidence type="ECO:0000256" key="8">
    <source>
        <dbReference type="SAM" id="MobiDB-lite"/>
    </source>
</evidence>
<evidence type="ECO:0000256" key="6">
    <source>
        <dbReference type="PROSITE-ProRule" id="PRU00076"/>
    </source>
</evidence>
<feature type="compositionally biased region" description="Basic and acidic residues" evidence="8">
    <location>
        <begin position="275"/>
        <end position="299"/>
    </location>
</feature>
<evidence type="ECO:0000256" key="4">
    <source>
        <dbReference type="ARBA" id="ARBA00023157"/>
    </source>
</evidence>
<dbReference type="EMBL" id="WJBH02000006">
    <property type="protein sequence ID" value="KAI9557484.1"/>
    <property type="molecule type" value="Genomic_DNA"/>
</dbReference>
<dbReference type="FunFam" id="2.10.25.10:FF:000005">
    <property type="entry name" value="Fibrillin 2"/>
    <property type="match status" value="3"/>
</dbReference>
<sequence>MAGRSSGVARSILIVYLFLLSTGHPVESKAGNSTKEHSRIRQLSGNQYQSQYGIVRPENSSNHRTNSTVSRHLFAWSDMAVQSSDKLPAATLAPSSNAETAAIHRRKKANVPQRKQLQLRQKKPQQMKRNGRKVGRSNLKSASSLKKSLDNEEEEEKEDEEEEEGDEEGDEEEEEEGEEEEEEEGGEEEGEESDVEEDNEDPDAEEDDETNPRISKPTTTTTTPLIPTASAEVGQDFIDRSSESNGADNRREAEGNATTSSVSRETDDKDDEDTERPPAHRMDVAEHKAAQEKKDDVRVDLISGSLDGDVSPSHANQTDVGNAEKSEDETAKGDQSENENIELSPAPSRGFDNEIDSRANEGRKDADVNLSNVIVEEKLEPVQPSKIESSSSEDEHEEANEIRAQVQPEIKSTSNADDGSNDIQVDSSERAVKGGRDGSFGAEEDDSEEDETNFLPMGHSSGTNQNKPASNEPSAGSPITDSGVAGSGDEEDETNDILPDRLASNVPDDASKTSVSSVKELAEAEEEEEDAVDNEIETIVPSESFSQPDHNRFLHGQIDLNPAVLDTSCGPFTSLPVIPNAVVAKYGRTRWPSPPFNLLAEVIFECQDTDVYQLDPTLPDRLFCSNQQWIGQHPKCVTINRQQQPHFAVTDGASGNDEEKGLVIPLTSSISSNAVNVSSTAGQQINERSCSNEDRGGCEHVCSQSAEPDSIRCLCYRGFRLNADGKSCVDIDECETGNGGCDDKCSNLPGSYICSCPVGFRLASNGKKCIDVNECSLRNGHGPCQGACHNTHGSYHCSCEDMPGTQLAADGHLCEDIDECRTDNGGCSHSCLNTLGTAYCACPEGYMLADDWKTCDDIDECDYSSDDDDSDRLCPGICRNTIGSYVCVDPDEEPVVCPPGYDDEDEDGHCHDIDECSSSNGGCSHICINNEGSHRCECPSGLFIEADNKTCKDIDECASDNGGCSHTCVNMPSSYKCTCPEGYTLGEDWTTCQDIDECAESGLAMCGIVGTCFNIIGSYRCLCPSGYKEKDMGCEDIDECLMDPCGSGKCINELGSYTCMCHEGFRFDNKTCQDIDECKENVPCLDGICENTVGSFTCSCKPGYYLENNTCFDVDECVNSPCIDGTCINQPGSYLCLCEPGFTLERNVCIDFDECLISPCINATCVNQIGSYRCDCPDGYLSRNNTCFDVDECQSNPCVNGQCVNTEGSYWCRCLDGFKALGNICLDIDECETAPCVNGECINTQGSYQCECHPGFYLEDDSCFDVDECQANPCANGTCVNLLGSYQCNCPPGHILVDSRVCLDVNECATNNGQCDQKCINTPGSYYCSCDKGFYLDPEDKRQCLDVDECDINNGGCSQVCLNRPGNFSCECRTGYVLSNDKSSCLEIVSAVTHYCPAIEPPPGGYLHCSSRPGIEGYKPGSTCTLRCRKGYAFRRHKPQLTWQANQVFNKPALLLEEKSNMLSGRQSNAGLAMLQGWKATQVRSGTTKEDWQSANRTHPEDALKKVKGKNHGKKTENDKRQVVVNAPVQAGLQRRGRQRPDQGERVKRQLHGRREFPDQPFRRCGDDGKWKGKLGFCQALTCPPLTKPANGSVSPLSCATGDAAPNQLCYFTCETGFRVTGNPVRTCLPSLKWNPLRPPPVCEKASAKGNKQAKRPRLDADVTVPNKTKTASAATYETPTELDWSQKPKKHNQPNPTTTTTTQRTKESPSQPKFEFGINYKQPPPLFGVPRVELSPSKVVDRNYFQLASVHPWPRIECPKDMTIDLPTGKRSTEVLIPQPATNVDYVSHVEAEPSWAKKLRAELGPIRMVISFRARNPATEYTAICSFVLEVRDREAPTVKNCPHDIHVRLSSLEPYANAPWTEPVFNDNIAVTHVIKSKEPNSLFALGEHVVSYTASDAAGNTARCQFTVHVSPALIPAEFNRSESCVRLESPPNGDLNCLSWTWGQMCRPSCSAGHVFFRPLPSAVYLCGRDRRWKPGTSVPDCAPTSIIPEGGCPVGWEERRTGGMQCVGCAPGLHRPLNSTVCIPCPMGTYQDNFSAGSCKSCPKKLTTCAMAARQCTDCKPPEECSASSQRNYSGAGGDVISPTPTLSKLPANQRRRQQLHQRQMRLRQQRHRHNNSSTTTNVRRV</sequence>
<evidence type="ECO:0000313" key="14">
    <source>
        <dbReference type="Proteomes" id="UP000820818"/>
    </source>
</evidence>
<dbReference type="Pfam" id="PF00084">
    <property type="entry name" value="Sushi"/>
    <property type="match status" value="1"/>
</dbReference>
<feature type="region of interest" description="Disordered" evidence="8">
    <location>
        <begin position="2076"/>
        <end position="2132"/>
    </location>
</feature>
<dbReference type="InterPro" id="IPR050751">
    <property type="entry name" value="ECM_structural_protein"/>
</dbReference>
<dbReference type="PANTHER" id="PTHR24034:SF89">
    <property type="entry name" value="COMPLEMENT COMPONENT C1Q RECEPTOR"/>
    <property type="match status" value="1"/>
</dbReference>
<dbReference type="SUPFAM" id="SSF57196">
    <property type="entry name" value="EGF/Laminin"/>
    <property type="match status" value="1"/>
</dbReference>
<dbReference type="Pfam" id="PF12661">
    <property type="entry name" value="hEGF"/>
    <property type="match status" value="1"/>
</dbReference>
<dbReference type="GO" id="GO:0005509">
    <property type="term" value="F:calcium ion binding"/>
    <property type="evidence" value="ECO:0007669"/>
    <property type="project" value="InterPro"/>
</dbReference>
<evidence type="ECO:0000256" key="2">
    <source>
        <dbReference type="ARBA" id="ARBA00022729"/>
    </source>
</evidence>
<keyword evidence="4 6" id="KW-1015">Disulfide bond</keyword>
<evidence type="ECO:0000256" key="7">
    <source>
        <dbReference type="PROSITE-ProRule" id="PRU00302"/>
    </source>
</evidence>
<feature type="signal peptide" evidence="9">
    <location>
        <begin position="1"/>
        <end position="28"/>
    </location>
</feature>
<dbReference type="InterPro" id="IPR001881">
    <property type="entry name" value="EGF-like_Ca-bd_dom"/>
</dbReference>
<dbReference type="SMART" id="SM00032">
    <property type="entry name" value="CCP"/>
    <property type="match status" value="4"/>
</dbReference>
<dbReference type="PROSITE" id="PS50825">
    <property type="entry name" value="HYR"/>
    <property type="match status" value="1"/>
</dbReference>
<dbReference type="InterPro" id="IPR000436">
    <property type="entry name" value="Sushi_SCR_CCP_dom"/>
</dbReference>
<dbReference type="SMART" id="SM00181">
    <property type="entry name" value="EGF"/>
    <property type="match status" value="17"/>
</dbReference>
<dbReference type="SUPFAM" id="SSF57535">
    <property type="entry name" value="Complement control module/SCR domain"/>
    <property type="match status" value="2"/>
</dbReference>
<keyword evidence="14" id="KW-1185">Reference proteome</keyword>
<dbReference type="Proteomes" id="UP000820818">
    <property type="component" value="Linkage Group LG6"/>
</dbReference>
<feature type="compositionally biased region" description="Basic and acidic residues" evidence="8">
    <location>
        <begin position="351"/>
        <end position="367"/>
    </location>
</feature>
<evidence type="ECO:0000259" key="10">
    <source>
        <dbReference type="PROSITE" id="PS50026"/>
    </source>
</evidence>
<evidence type="ECO:0000259" key="12">
    <source>
        <dbReference type="PROSITE" id="PS50923"/>
    </source>
</evidence>
<dbReference type="InterPro" id="IPR049883">
    <property type="entry name" value="NOTCH1_EGF-like"/>
</dbReference>
<keyword evidence="3" id="KW-0677">Repeat</keyword>
<feature type="domain" description="HYR" evidence="11">
    <location>
        <begin position="1834"/>
        <end position="1916"/>
    </location>
</feature>
<evidence type="ECO:0000259" key="11">
    <source>
        <dbReference type="PROSITE" id="PS50825"/>
    </source>
</evidence>
<dbReference type="PROSITE" id="PS00010">
    <property type="entry name" value="ASX_HYDROXYL"/>
    <property type="match status" value="12"/>
</dbReference>
<dbReference type="SMART" id="SM01411">
    <property type="entry name" value="Ephrin_rec_like"/>
    <property type="match status" value="1"/>
</dbReference>
<feature type="region of interest" description="Disordered" evidence="8">
    <location>
        <begin position="27"/>
        <end position="47"/>
    </location>
</feature>
<dbReference type="InterPro" id="IPR035976">
    <property type="entry name" value="Sushi/SCR/CCP_sf"/>
</dbReference>
<feature type="domain" description="EGF-like" evidence="10">
    <location>
        <begin position="1113"/>
        <end position="1148"/>
    </location>
</feature>
<feature type="disulfide bond" evidence="6">
    <location>
        <begin position="1193"/>
        <end position="1203"/>
    </location>
</feature>
<feature type="compositionally biased region" description="Basic and acidic residues" evidence="8">
    <location>
        <begin position="1488"/>
        <end position="1505"/>
    </location>
</feature>
<evidence type="ECO:0000256" key="5">
    <source>
        <dbReference type="ARBA" id="ARBA00023180"/>
    </source>
</evidence>
<dbReference type="InterPro" id="IPR000742">
    <property type="entry name" value="EGF"/>
</dbReference>
<dbReference type="InterPro" id="IPR013032">
    <property type="entry name" value="EGF-like_CS"/>
</dbReference>
<dbReference type="InterPro" id="IPR009030">
    <property type="entry name" value="Growth_fac_rcpt_cys_sf"/>
</dbReference>
<feature type="domain" description="EGF-like" evidence="10">
    <location>
        <begin position="1227"/>
        <end position="1264"/>
    </location>
</feature>
<feature type="disulfide bond" evidence="6">
    <location>
        <begin position="1117"/>
        <end position="1127"/>
    </location>
</feature>
<feature type="compositionally biased region" description="Acidic residues" evidence="8">
    <location>
        <begin position="151"/>
        <end position="209"/>
    </location>
</feature>
<keyword evidence="2 9" id="KW-0732">Signal</keyword>
<dbReference type="InterPro" id="IPR000152">
    <property type="entry name" value="EGF-type_Asp/Asn_hydroxyl_site"/>
</dbReference>
<dbReference type="Pfam" id="PF07645">
    <property type="entry name" value="EGF_CA"/>
    <property type="match status" value="7"/>
</dbReference>
<feature type="compositionally biased region" description="Basic and acidic residues" evidence="8">
    <location>
        <begin position="427"/>
        <end position="436"/>
    </location>
</feature>
<feature type="disulfide bond" evidence="6">
    <location>
        <begin position="1155"/>
        <end position="1165"/>
    </location>
</feature>
<dbReference type="Pfam" id="PF12662">
    <property type="entry name" value="cEGF"/>
    <property type="match status" value="3"/>
</dbReference>
<dbReference type="PROSITE" id="PS50026">
    <property type="entry name" value="EGF_3"/>
    <property type="match status" value="10"/>
</dbReference>
<keyword evidence="1 6" id="KW-0245">EGF-like domain</keyword>
<dbReference type="FunFam" id="2.10.25.10:FF:000038">
    <property type="entry name" value="Fibrillin 2"/>
    <property type="match status" value="1"/>
</dbReference>
<dbReference type="CDD" id="cd00033">
    <property type="entry name" value="CCP"/>
    <property type="match status" value="1"/>
</dbReference>
<dbReference type="InterPro" id="IPR026823">
    <property type="entry name" value="cEGF"/>
</dbReference>
<feature type="domain" description="EGF-like" evidence="10">
    <location>
        <begin position="1151"/>
        <end position="1186"/>
    </location>
</feature>
<feature type="compositionally biased region" description="Low complexity" evidence="8">
    <location>
        <begin position="217"/>
        <end position="228"/>
    </location>
</feature>
<feature type="compositionally biased region" description="Polar residues" evidence="8">
    <location>
        <begin position="1666"/>
        <end position="1679"/>
    </location>
</feature>
<dbReference type="FunFam" id="2.10.25.10:FF:000068">
    <property type="entry name" value="Latent transforming growth factor beta binding protein 3"/>
    <property type="match status" value="2"/>
</dbReference>
<evidence type="ECO:0000256" key="3">
    <source>
        <dbReference type="ARBA" id="ARBA00022737"/>
    </source>
</evidence>
<feature type="compositionally biased region" description="Basic residues" evidence="8">
    <location>
        <begin position="120"/>
        <end position="135"/>
    </location>
</feature>
<evidence type="ECO:0008006" key="15">
    <source>
        <dbReference type="Google" id="ProtNLM"/>
    </source>
</evidence>
<dbReference type="Pfam" id="PF02494">
    <property type="entry name" value="HYR"/>
    <property type="match status" value="1"/>
</dbReference>
<gene>
    <name evidence="13" type="ORF">GHT06_017312</name>
</gene>
<feature type="compositionally biased region" description="Polar residues" evidence="8">
    <location>
        <begin position="2122"/>
        <end position="2132"/>
    </location>
</feature>
<evidence type="ECO:0000313" key="13">
    <source>
        <dbReference type="EMBL" id="KAI9557484.1"/>
    </source>
</evidence>
<dbReference type="FunFam" id="2.10.25.10:FF:000240">
    <property type="entry name" value="Vitamin K-dependent protein S"/>
    <property type="match status" value="3"/>
</dbReference>
<feature type="domain" description="EGF-like" evidence="10">
    <location>
        <begin position="816"/>
        <end position="856"/>
    </location>
</feature>
<dbReference type="InterPro" id="IPR018097">
    <property type="entry name" value="EGF_Ca-bd_CS"/>
</dbReference>
<feature type="domain" description="EGF-like" evidence="10">
    <location>
        <begin position="1074"/>
        <end position="1110"/>
    </location>
</feature>
<dbReference type="SMART" id="SM00179">
    <property type="entry name" value="EGF_CA"/>
    <property type="match status" value="16"/>
</dbReference>
<dbReference type="InterPro" id="IPR003410">
    <property type="entry name" value="HYR_dom"/>
</dbReference>
<keyword evidence="7" id="KW-0768">Sushi</keyword>
<dbReference type="Gene3D" id="2.10.70.10">
    <property type="entry name" value="Complement Module, domain 1"/>
    <property type="match status" value="2"/>
</dbReference>
<protein>
    <recommendedName>
        <fullName evidence="15">Fibrillin-2</fullName>
    </recommendedName>
</protein>
<feature type="compositionally biased region" description="Basic and acidic residues" evidence="8">
    <location>
        <begin position="237"/>
        <end position="254"/>
    </location>
</feature>
<keyword evidence="5" id="KW-0325">Glycoprotein</keyword>
<feature type="domain" description="Sushi" evidence="12">
    <location>
        <begin position="1581"/>
        <end position="1645"/>
    </location>
</feature>
<feature type="compositionally biased region" description="Basic residues" evidence="8">
    <location>
        <begin position="2100"/>
        <end position="2121"/>
    </location>
</feature>
<feature type="compositionally biased region" description="Polar residues" evidence="8">
    <location>
        <begin position="410"/>
        <end position="426"/>
    </location>
</feature>
<feature type="compositionally biased region" description="Acidic residues" evidence="8">
    <location>
        <begin position="523"/>
        <end position="533"/>
    </location>
</feature>
<dbReference type="Pfam" id="PF14670">
    <property type="entry name" value="FXa_inhibition"/>
    <property type="match status" value="5"/>
</dbReference>
<feature type="chain" id="PRO_5041914286" description="Fibrillin-2" evidence="9">
    <location>
        <begin position="29"/>
        <end position="2132"/>
    </location>
</feature>
<dbReference type="PROSITE" id="PS01186">
    <property type="entry name" value="EGF_2"/>
    <property type="match status" value="8"/>
</dbReference>
<dbReference type="PRINTS" id="PR00907">
    <property type="entry name" value="THRMBOMODULN"/>
</dbReference>
<feature type="region of interest" description="Disordered" evidence="8">
    <location>
        <begin position="1639"/>
        <end position="1718"/>
    </location>
</feature>
<dbReference type="FunFam" id="2.10.25.10:FF:000037">
    <property type="entry name" value="Signal peptide, CUB domain and EGF-like domain-containing 2"/>
    <property type="match status" value="2"/>
</dbReference>
<organism evidence="13 14">
    <name type="scientific">Daphnia sinensis</name>
    <dbReference type="NCBI Taxonomy" id="1820382"/>
    <lineage>
        <taxon>Eukaryota</taxon>
        <taxon>Metazoa</taxon>
        <taxon>Ecdysozoa</taxon>
        <taxon>Arthropoda</taxon>
        <taxon>Crustacea</taxon>
        <taxon>Branchiopoda</taxon>
        <taxon>Diplostraca</taxon>
        <taxon>Cladocera</taxon>
        <taxon>Anomopoda</taxon>
        <taxon>Daphniidae</taxon>
        <taxon>Daphnia</taxon>
        <taxon>Daphnia similis group</taxon>
    </lineage>
</organism>
<accession>A0AAD5KQM9</accession>
<feature type="compositionally biased region" description="Basic and acidic residues" evidence="8">
    <location>
        <begin position="322"/>
        <end position="335"/>
    </location>
</feature>
<feature type="compositionally biased region" description="Low complexity" evidence="8">
    <location>
        <begin position="137"/>
        <end position="146"/>
    </location>
</feature>
<feature type="domain" description="EGF-like" evidence="10">
    <location>
        <begin position="994"/>
        <end position="1035"/>
    </location>
</feature>
<comment type="caution">
    <text evidence="6">Lacks conserved residue(s) required for the propagation of feature annotation.</text>
</comment>
<feature type="disulfide bond" evidence="6">
    <location>
        <begin position="1040"/>
        <end position="1050"/>
    </location>
</feature>
<evidence type="ECO:0000256" key="9">
    <source>
        <dbReference type="SAM" id="SignalP"/>
    </source>
</evidence>
<reference evidence="13 14" key="1">
    <citation type="submission" date="2022-05" db="EMBL/GenBank/DDBJ databases">
        <title>A multi-omics perspective on studying reproductive biology in Daphnia sinensis.</title>
        <authorList>
            <person name="Jia J."/>
        </authorList>
    </citation>
    <scope>NUCLEOTIDE SEQUENCE [LARGE SCALE GENOMIC DNA]</scope>
    <source>
        <strain evidence="13 14">WSL</strain>
    </source>
</reference>
<feature type="compositionally biased region" description="Low complexity" evidence="8">
    <location>
        <begin position="1694"/>
        <end position="1704"/>
    </location>
</feature>
<name>A0AAD5KQM9_9CRUS</name>
<dbReference type="SUPFAM" id="SSF57184">
    <property type="entry name" value="Growth factor receptor domain"/>
    <property type="match status" value="6"/>
</dbReference>
<dbReference type="Gene3D" id="2.10.25.10">
    <property type="entry name" value="Laminin"/>
    <property type="match status" value="17"/>
</dbReference>
<proteinExistence type="predicted"/>
<feature type="disulfide bond" evidence="6">
    <location>
        <begin position="1269"/>
        <end position="1279"/>
    </location>
</feature>
<feature type="compositionally biased region" description="Basic and acidic residues" evidence="8">
    <location>
        <begin position="1539"/>
        <end position="1561"/>
    </location>
</feature>
<feature type="domain" description="EGF-like" evidence="10">
    <location>
        <begin position="1265"/>
        <end position="1303"/>
    </location>
</feature>
<dbReference type="PANTHER" id="PTHR24034">
    <property type="entry name" value="EGF-LIKE DOMAIN-CONTAINING PROTEIN"/>
    <property type="match status" value="1"/>
</dbReference>